<evidence type="ECO:0000313" key="2">
    <source>
        <dbReference type="Proteomes" id="UP001235341"/>
    </source>
</evidence>
<keyword evidence="2" id="KW-1185">Reference proteome</keyword>
<organism evidence="1 2">
    <name type="scientific">Serratia fonticola</name>
    <dbReference type="NCBI Taxonomy" id="47917"/>
    <lineage>
        <taxon>Bacteria</taxon>
        <taxon>Pseudomonadati</taxon>
        <taxon>Pseudomonadota</taxon>
        <taxon>Gammaproteobacteria</taxon>
        <taxon>Enterobacterales</taxon>
        <taxon>Yersiniaceae</taxon>
        <taxon>Serratia</taxon>
    </lineage>
</organism>
<dbReference type="EMBL" id="CP133586">
    <property type="protein sequence ID" value="WMT12555.1"/>
    <property type="molecule type" value="Genomic_DNA"/>
</dbReference>
<protein>
    <submittedName>
        <fullName evidence="1">Uncharacterized protein</fullName>
    </submittedName>
</protein>
<sequence length="70" mass="8097">MCKDADDSYMDVSLKEGDVCPKTGVWMVGENSSFVDKEFFETELCRVIQEGELAPKVPHNFPYWCFHKEC</sequence>
<gene>
    <name evidence="1" type="ORF">RFB13_14895</name>
</gene>
<accession>A0ABY9PIW3</accession>
<dbReference type="RefSeq" id="WP_309204816.1">
    <property type="nucleotide sequence ID" value="NZ_CP133586.1"/>
</dbReference>
<reference evidence="1 2" key="1">
    <citation type="submission" date="2023-08" db="EMBL/GenBank/DDBJ databases">
        <title>Complete Genome and Methylome dissection of Serratia fonticola NEB369.</title>
        <authorList>
            <person name="Fomenkov A."/>
            <person name="Roberts R.D."/>
        </authorList>
    </citation>
    <scope>NUCLEOTIDE SEQUENCE [LARGE SCALE GENOMIC DNA]</scope>
    <source>
        <strain evidence="1 2">NEB369</strain>
    </source>
</reference>
<proteinExistence type="predicted"/>
<dbReference type="Proteomes" id="UP001235341">
    <property type="component" value="Chromosome"/>
</dbReference>
<evidence type="ECO:0000313" key="1">
    <source>
        <dbReference type="EMBL" id="WMT12555.1"/>
    </source>
</evidence>
<name>A0ABY9PIW3_SERFO</name>